<dbReference type="Pfam" id="PF00563">
    <property type="entry name" value="EAL"/>
    <property type="match status" value="1"/>
</dbReference>
<dbReference type="PROSITE" id="PS50112">
    <property type="entry name" value="PAS"/>
    <property type="match status" value="1"/>
</dbReference>
<dbReference type="InterPro" id="IPR013767">
    <property type="entry name" value="PAS_fold"/>
</dbReference>
<reference evidence="5" key="1">
    <citation type="submission" date="2020-05" db="EMBL/GenBank/DDBJ databases">
        <authorList>
            <person name="Chiriac C."/>
            <person name="Salcher M."/>
            <person name="Ghai R."/>
            <person name="Kavagutti S V."/>
        </authorList>
    </citation>
    <scope>NUCLEOTIDE SEQUENCE</scope>
</reference>
<dbReference type="SMART" id="SM00091">
    <property type="entry name" value="PAS"/>
    <property type="match status" value="1"/>
</dbReference>
<dbReference type="Pfam" id="PF00989">
    <property type="entry name" value="PAS"/>
    <property type="match status" value="1"/>
</dbReference>
<feature type="domain" description="PAC" evidence="3">
    <location>
        <begin position="181"/>
        <end position="235"/>
    </location>
</feature>
<dbReference type="InterPro" id="IPR001633">
    <property type="entry name" value="EAL_dom"/>
</dbReference>
<protein>
    <submittedName>
        <fullName evidence="5">Unannotated protein</fullName>
    </submittedName>
</protein>
<dbReference type="EMBL" id="CAFBMT010000013">
    <property type="protein sequence ID" value="CAB4941600.1"/>
    <property type="molecule type" value="Genomic_DNA"/>
</dbReference>
<gene>
    <name evidence="6" type="ORF">UFOPK2656_02454</name>
    <name evidence="7" type="ORF">UFOPK3099_00098</name>
    <name evidence="8" type="ORF">UFOPK3267_00469</name>
    <name evidence="9" type="ORF">UFOPK3651_02205</name>
    <name evidence="10" type="ORF">UFOPK3931_01036</name>
    <name evidence="5" type="ORF">UFOPK4189_02447</name>
</gene>
<evidence type="ECO:0000313" key="8">
    <source>
        <dbReference type="EMBL" id="CAB4847384.1"/>
    </source>
</evidence>
<dbReference type="InterPro" id="IPR000700">
    <property type="entry name" value="PAS-assoc_C"/>
</dbReference>
<dbReference type="SMART" id="SM00052">
    <property type="entry name" value="EAL"/>
    <property type="match status" value="1"/>
</dbReference>
<dbReference type="InterPro" id="IPR000014">
    <property type="entry name" value="PAS"/>
</dbReference>
<dbReference type="InterPro" id="IPR052155">
    <property type="entry name" value="Biofilm_reg_signaling"/>
</dbReference>
<dbReference type="Gene3D" id="3.30.450.20">
    <property type="entry name" value="PAS domain"/>
    <property type="match status" value="1"/>
</dbReference>
<evidence type="ECO:0000313" key="10">
    <source>
        <dbReference type="EMBL" id="CAB4984541.1"/>
    </source>
</evidence>
<dbReference type="PANTHER" id="PTHR44757">
    <property type="entry name" value="DIGUANYLATE CYCLASE DGCP"/>
    <property type="match status" value="1"/>
</dbReference>
<dbReference type="InterPro" id="IPR035965">
    <property type="entry name" value="PAS-like_dom_sf"/>
</dbReference>
<proteinExistence type="predicted"/>
<dbReference type="EMBL" id="CAEZYF010000018">
    <property type="protein sequence ID" value="CAB4734926.1"/>
    <property type="molecule type" value="Genomic_DNA"/>
</dbReference>
<dbReference type="AlphaFoldDB" id="A0A6J6AAT3"/>
<dbReference type="EMBL" id="CAFBIY010000016">
    <property type="protein sequence ID" value="CAB4847384.1"/>
    <property type="molecule type" value="Genomic_DNA"/>
</dbReference>
<dbReference type="InterPro" id="IPR029016">
    <property type="entry name" value="GAF-like_dom_sf"/>
</dbReference>
<dbReference type="SUPFAM" id="SSF55781">
    <property type="entry name" value="GAF domain-like"/>
    <property type="match status" value="1"/>
</dbReference>
<dbReference type="Pfam" id="PF13185">
    <property type="entry name" value="GAF_2"/>
    <property type="match status" value="1"/>
</dbReference>
<dbReference type="CDD" id="cd00130">
    <property type="entry name" value="PAS"/>
    <property type="match status" value="1"/>
</dbReference>
<dbReference type="SMART" id="SM00086">
    <property type="entry name" value="PAC"/>
    <property type="match status" value="1"/>
</dbReference>
<dbReference type="SUPFAM" id="SSF141868">
    <property type="entry name" value="EAL domain-like"/>
    <property type="match status" value="1"/>
</dbReference>
<evidence type="ECO:0000256" key="1">
    <source>
        <dbReference type="SAM" id="MobiDB-lite"/>
    </source>
</evidence>
<sequence length="492" mass="52719">MRVSWGDNPPGQGPAGTVLRTGSTHIVHDLRSDTSFEPWRTQAHARGFRSLIGVPVVVDRRLDGALCVYAAELDAFDVDAVHVLEELATQVGIGLARLRTMQQLTRSLAQQSLLMTAIDQAADSVIVTDATRAIVYANPGACETTGYSLDAMLGRNPRLFQSGLHDRSFYQAMWGRLLGGQPFRGVLVNRRRSGEIYEDDTTITPVHDDDGSLVAYVAVKHDLTDQAGLAGFFPEVSLPMVAAGFTVSAYAPIHWEGTAVGAIAVTTRSGDAPAWIDSRLRVLEELGGFAGMLFGARVQQFGDFAGTRTQVREILELGLFHPVSQPVVDLHTGEVRGYEALTRFDDDVRPDTRIAAAHTVGLGSELEAACARAAIVGATALDPAMFLSINFSPATLIDGTAADVLRTAARPIVVEVTEHLEIQSYPAARRAIRDCGGGQVAAEGAMLRELGVDLAQGYLYGYPVQLPRARSAHSRRSGGTCRASQLGVSWGA</sequence>
<dbReference type="InterPro" id="IPR035919">
    <property type="entry name" value="EAL_sf"/>
</dbReference>
<dbReference type="PANTHER" id="PTHR44757:SF2">
    <property type="entry name" value="BIOFILM ARCHITECTURE MAINTENANCE PROTEIN MBAA"/>
    <property type="match status" value="1"/>
</dbReference>
<evidence type="ECO:0000313" key="9">
    <source>
        <dbReference type="EMBL" id="CAB4941600.1"/>
    </source>
</evidence>
<dbReference type="InterPro" id="IPR001610">
    <property type="entry name" value="PAC"/>
</dbReference>
<feature type="domain" description="EAL" evidence="4">
    <location>
        <begin position="304"/>
        <end position="492"/>
    </location>
</feature>
<name>A0A6J6AAT3_9ZZZZ</name>
<feature type="region of interest" description="Disordered" evidence="1">
    <location>
        <begin position="473"/>
        <end position="492"/>
    </location>
</feature>
<accession>A0A6J6AAT3</accession>
<dbReference type="NCBIfam" id="TIGR00229">
    <property type="entry name" value="sensory_box"/>
    <property type="match status" value="1"/>
</dbReference>
<dbReference type="InterPro" id="IPR003018">
    <property type="entry name" value="GAF"/>
</dbReference>
<dbReference type="PROSITE" id="PS50113">
    <property type="entry name" value="PAC"/>
    <property type="match status" value="1"/>
</dbReference>
<evidence type="ECO:0000259" key="3">
    <source>
        <dbReference type="PROSITE" id="PS50113"/>
    </source>
</evidence>
<dbReference type="Gene3D" id="3.30.450.40">
    <property type="match status" value="1"/>
</dbReference>
<feature type="compositionally biased region" description="Polar residues" evidence="1">
    <location>
        <begin position="482"/>
        <end position="492"/>
    </location>
</feature>
<dbReference type="EMBL" id="CAFAAV010000004">
    <property type="protein sequence ID" value="CAB4800646.1"/>
    <property type="molecule type" value="Genomic_DNA"/>
</dbReference>
<dbReference type="EMBL" id="CAESGF010000016">
    <property type="protein sequence ID" value="CAB4364689.1"/>
    <property type="molecule type" value="Genomic_DNA"/>
</dbReference>
<evidence type="ECO:0000259" key="2">
    <source>
        <dbReference type="PROSITE" id="PS50112"/>
    </source>
</evidence>
<dbReference type="PROSITE" id="PS50883">
    <property type="entry name" value="EAL"/>
    <property type="match status" value="1"/>
</dbReference>
<organism evidence="5">
    <name type="scientific">freshwater metagenome</name>
    <dbReference type="NCBI Taxonomy" id="449393"/>
    <lineage>
        <taxon>unclassified sequences</taxon>
        <taxon>metagenomes</taxon>
        <taxon>ecological metagenomes</taxon>
    </lineage>
</organism>
<evidence type="ECO:0000259" key="4">
    <source>
        <dbReference type="PROSITE" id="PS50883"/>
    </source>
</evidence>
<dbReference type="EMBL" id="CAFBOL010000020">
    <property type="protein sequence ID" value="CAB4984541.1"/>
    <property type="molecule type" value="Genomic_DNA"/>
</dbReference>
<dbReference type="SUPFAM" id="SSF55785">
    <property type="entry name" value="PYP-like sensor domain (PAS domain)"/>
    <property type="match status" value="1"/>
</dbReference>
<feature type="domain" description="PAS" evidence="2">
    <location>
        <begin position="110"/>
        <end position="156"/>
    </location>
</feature>
<evidence type="ECO:0000313" key="6">
    <source>
        <dbReference type="EMBL" id="CAB4734926.1"/>
    </source>
</evidence>
<evidence type="ECO:0000313" key="5">
    <source>
        <dbReference type="EMBL" id="CAB4364689.1"/>
    </source>
</evidence>
<evidence type="ECO:0000313" key="7">
    <source>
        <dbReference type="EMBL" id="CAB4800646.1"/>
    </source>
</evidence>
<dbReference type="GO" id="GO:0006355">
    <property type="term" value="P:regulation of DNA-templated transcription"/>
    <property type="evidence" value="ECO:0007669"/>
    <property type="project" value="InterPro"/>
</dbReference>
<dbReference type="Gene3D" id="3.20.20.450">
    <property type="entry name" value="EAL domain"/>
    <property type="match status" value="1"/>
</dbReference>
<dbReference type="CDD" id="cd01948">
    <property type="entry name" value="EAL"/>
    <property type="match status" value="1"/>
</dbReference>